<protein>
    <submittedName>
        <fullName evidence="2">Uncharacterized protein</fullName>
    </submittedName>
</protein>
<feature type="compositionally biased region" description="Basic and acidic residues" evidence="1">
    <location>
        <begin position="1"/>
        <end position="11"/>
    </location>
</feature>
<gene>
    <name evidence="2" type="ORF">C8F04DRAFT_1197189</name>
</gene>
<organism evidence="2 3">
    <name type="scientific">Mycena alexandri</name>
    <dbReference type="NCBI Taxonomy" id="1745969"/>
    <lineage>
        <taxon>Eukaryota</taxon>
        <taxon>Fungi</taxon>
        <taxon>Dikarya</taxon>
        <taxon>Basidiomycota</taxon>
        <taxon>Agaricomycotina</taxon>
        <taxon>Agaricomycetes</taxon>
        <taxon>Agaricomycetidae</taxon>
        <taxon>Agaricales</taxon>
        <taxon>Marasmiineae</taxon>
        <taxon>Mycenaceae</taxon>
        <taxon>Mycena</taxon>
    </lineage>
</organism>
<dbReference type="Proteomes" id="UP001218188">
    <property type="component" value="Unassembled WGS sequence"/>
</dbReference>
<evidence type="ECO:0000256" key="1">
    <source>
        <dbReference type="SAM" id="MobiDB-lite"/>
    </source>
</evidence>
<name>A0AAD6S3N1_9AGAR</name>
<proteinExistence type="predicted"/>
<evidence type="ECO:0000313" key="2">
    <source>
        <dbReference type="EMBL" id="KAJ7019952.1"/>
    </source>
</evidence>
<sequence>MCWKSESDKASDSVNDVVESDEYSARDAGGGKASKIMSGQLRDAPAFLTQLPGYRRLLVPSNIVGKNASTKHSRRRQYRYWPVTWPGTISRGSITAFSKAWARSSAASSAVANSSSSDTSNWVDWEKALKWRELPPAASAAGHPEKYGGGGRRKRDTLCHDVSRRDGTCLIGWGNTKDYIVHDSRFSRESSSGVPSLDDRYKLYTGLELLDPLAGIGQEEKTRCSIGFWLALPARDLSVFEKWLETTAPGLPHRPSIPFAPPTFRLPTRQDNALRGRRRLKFNLDSNLL</sequence>
<evidence type="ECO:0000313" key="3">
    <source>
        <dbReference type="Proteomes" id="UP001218188"/>
    </source>
</evidence>
<keyword evidence="3" id="KW-1185">Reference proteome</keyword>
<reference evidence="2" key="1">
    <citation type="submission" date="2023-03" db="EMBL/GenBank/DDBJ databases">
        <title>Massive genome expansion in bonnet fungi (Mycena s.s.) driven by repeated elements and novel gene families across ecological guilds.</title>
        <authorList>
            <consortium name="Lawrence Berkeley National Laboratory"/>
            <person name="Harder C.B."/>
            <person name="Miyauchi S."/>
            <person name="Viragh M."/>
            <person name="Kuo A."/>
            <person name="Thoen E."/>
            <person name="Andreopoulos B."/>
            <person name="Lu D."/>
            <person name="Skrede I."/>
            <person name="Drula E."/>
            <person name="Henrissat B."/>
            <person name="Morin E."/>
            <person name="Kohler A."/>
            <person name="Barry K."/>
            <person name="LaButti K."/>
            <person name="Morin E."/>
            <person name="Salamov A."/>
            <person name="Lipzen A."/>
            <person name="Mereny Z."/>
            <person name="Hegedus B."/>
            <person name="Baldrian P."/>
            <person name="Stursova M."/>
            <person name="Weitz H."/>
            <person name="Taylor A."/>
            <person name="Grigoriev I.V."/>
            <person name="Nagy L.G."/>
            <person name="Martin F."/>
            <person name="Kauserud H."/>
        </authorList>
    </citation>
    <scope>NUCLEOTIDE SEQUENCE</scope>
    <source>
        <strain evidence="2">CBHHK200</strain>
    </source>
</reference>
<dbReference type="EMBL" id="JARJCM010000278">
    <property type="protein sequence ID" value="KAJ7019952.1"/>
    <property type="molecule type" value="Genomic_DNA"/>
</dbReference>
<feature type="region of interest" description="Disordered" evidence="1">
    <location>
        <begin position="1"/>
        <end position="36"/>
    </location>
</feature>
<dbReference type="AlphaFoldDB" id="A0AAD6S3N1"/>
<comment type="caution">
    <text evidence="2">The sequence shown here is derived from an EMBL/GenBank/DDBJ whole genome shotgun (WGS) entry which is preliminary data.</text>
</comment>
<accession>A0AAD6S3N1</accession>